<dbReference type="AlphaFoldDB" id="U5MMP4"/>
<name>U5MMP4_CLOSA</name>
<dbReference type="CDD" id="cd12912">
    <property type="entry name" value="PDC2_MCP_like"/>
    <property type="match status" value="1"/>
</dbReference>
<evidence type="ECO:0000256" key="8">
    <source>
        <dbReference type="ARBA" id="ARBA00029447"/>
    </source>
</evidence>
<dbReference type="InterPro" id="IPR033479">
    <property type="entry name" value="dCache_1"/>
</dbReference>
<dbReference type="PROSITE" id="PS50111">
    <property type="entry name" value="CHEMOTAXIS_TRANSDUC_2"/>
    <property type="match status" value="1"/>
</dbReference>
<accession>U5MMP4</accession>
<dbReference type="SUPFAM" id="SSF58104">
    <property type="entry name" value="Methyl-accepting chemotaxis protein (MCP) signaling domain"/>
    <property type="match status" value="1"/>
</dbReference>
<dbReference type="GO" id="GO:0005886">
    <property type="term" value="C:plasma membrane"/>
    <property type="evidence" value="ECO:0007669"/>
    <property type="project" value="UniProtKB-SubCell"/>
</dbReference>
<reference evidence="13 14" key="1">
    <citation type="journal article" date="2013" name="Genome Announc.">
        <title>Complete Genome Sequence of the Solvent Producer Clostridium saccharobutylicum NCP262 (DSM 13864).</title>
        <authorList>
            <person name="Poehlein A."/>
            <person name="Hartwich K."/>
            <person name="Krabben P."/>
            <person name="Ehrenreich A."/>
            <person name="Liebl W."/>
            <person name="Durre P."/>
            <person name="Gottschalk G."/>
            <person name="Daniel R."/>
        </authorList>
    </citation>
    <scope>NUCLEOTIDE SEQUENCE [LARGE SCALE GENOMIC DNA]</scope>
    <source>
        <strain evidence="13">DSM 13864</strain>
    </source>
</reference>
<evidence type="ECO:0000313" key="14">
    <source>
        <dbReference type="Proteomes" id="UP000017118"/>
    </source>
</evidence>
<keyword evidence="4 10" id="KW-0812">Transmembrane</keyword>
<evidence type="ECO:0000259" key="12">
    <source>
        <dbReference type="PROSITE" id="PS50885"/>
    </source>
</evidence>
<evidence type="ECO:0000256" key="9">
    <source>
        <dbReference type="PROSITE-ProRule" id="PRU00284"/>
    </source>
</evidence>
<dbReference type="PROSITE" id="PS50885">
    <property type="entry name" value="HAMP"/>
    <property type="match status" value="1"/>
</dbReference>
<dbReference type="Pfam" id="PF00015">
    <property type="entry name" value="MCPsignal"/>
    <property type="match status" value="1"/>
</dbReference>
<dbReference type="PANTHER" id="PTHR32089">
    <property type="entry name" value="METHYL-ACCEPTING CHEMOTAXIS PROTEIN MCPB"/>
    <property type="match status" value="1"/>
</dbReference>
<evidence type="ECO:0000256" key="1">
    <source>
        <dbReference type="ARBA" id="ARBA00004651"/>
    </source>
</evidence>
<evidence type="ECO:0000256" key="10">
    <source>
        <dbReference type="SAM" id="Phobius"/>
    </source>
</evidence>
<dbReference type="Gene3D" id="6.10.340.10">
    <property type="match status" value="1"/>
</dbReference>
<dbReference type="Gene3D" id="3.30.450.20">
    <property type="entry name" value="PAS domain"/>
    <property type="match status" value="1"/>
</dbReference>
<dbReference type="HOGENOM" id="CLU_000445_107_19_9"/>
<dbReference type="GO" id="GO:0006935">
    <property type="term" value="P:chemotaxis"/>
    <property type="evidence" value="ECO:0007669"/>
    <property type="project" value="UniProtKB-KW"/>
</dbReference>
<keyword evidence="3" id="KW-0145">Chemotaxis</keyword>
<evidence type="ECO:0000256" key="5">
    <source>
        <dbReference type="ARBA" id="ARBA00022989"/>
    </source>
</evidence>
<organism evidence="13 14">
    <name type="scientific">Clostridium saccharobutylicum DSM 13864</name>
    <dbReference type="NCBI Taxonomy" id="1345695"/>
    <lineage>
        <taxon>Bacteria</taxon>
        <taxon>Bacillati</taxon>
        <taxon>Bacillota</taxon>
        <taxon>Clostridia</taxon>
        <taxon>Eubacteriales</taxon>
        <taxon>Clostridiaceae</taxon>
        <taxon>Clostridium</taxon>
    </lineage>
</organism>
<evidence type="ECO:0000256" key="2">
    <source>
        <dbReference type="ARBA" id="ARBA00022475"/>
    </source>
</evidence>
<keyword evidence="14" id="KW-1185">Reference proteome</keyword>
<dbReference type="CDD" id="cd11386">
    <property type="entry name" value="MCP_signal"/>
    <property type="match status" value="1"/>
</dbReference>
<dbReference type="Gene3D" id="1.10.287.950">
    <property type="entry name" value="Methyl-accepting chemotaxis protein"/>
    <property type="match status" value="1"/>
</dbReference>
<keyword evidence="5 10" id="KW-1133">Transmembrane helix</keyword>
<dbReference type="EMBL" id="CP006721">
    <property type="protein sequence ID" value="AGX42069.1"/>
    <property type="molecule type" value="Genomic_DNA"/>
</dbReference>
<dbReference type="InterPro" id="IPR003660">
    <property type="entry name" value="HAMP_dom"/>
</dbReference>
<dbReference type="PANTHER" id="PTHR32089:SF112">
    <property type="entry name" value="LYSOZYME-LIKE PROTEIN-RELATED"/>
    <property type="match status" value="1"/>
</dbReference>
<protein>
    <submittedName>
        <fullName evidence="13">Methyl-accepting chemotaxis protein</fullName>
    </submittedName>
</protein>
<dbReference type="Pfam" id="PF00672">
    <property type="entry name" value="HAMP"/>
    <property type="match status" value="1"/>
</dbReference>
<dbReference type="Proteomes" id="UP000017118">
    <property type="component" value="Chromosome"/>
</dbReference>
<evidence type="ECO:0000256" key="3">
    <source>
        <dbReference type="ARBA" id="ARBA00022500"/>
    </source>
</evidence>
<dbReference type="OrthoDB" id="597657at2"/>
<dbReference type="GO" id="GO:0007165">
    <property type="term" value="P:signal transduction"/>
    <property type="evidence" value="ECO:0007669"/>
    <property type="project" value="UniProtKB-KW"/>
</dbReference>
<feature type="domain" description="HAMP" evidence="12">
    <location>
        <begin position="343"/>
        <end position="395"/>
    </location>
</feature>
<evidence type="ECO:0000256" key="4">
    <source>
        <dbReference type="ARBA" id="ARBA00022692"/>
    </source>
</evidence>
<dbReference type="KEGG" id="csb:CLSA_c10620"/>
<evidence type="ECO:0000256" key="6">
    <source>
        <dbReference type="ARBA" id="ARBA00023136"/>
    </source>
</evidence>
<sequence>MKMSFKSKFMLLVLPLVIVGLLSLTGIAYVKFNKIIEKEIMDSMSMRTTEATDHINTWLTGRLGEVRETAQNPMMKRILESNPSLDLSKDDESTKLIDELNLSRWQFIKDTYPDQYAALHIVNSLPKDQWNNADSLTKLTARYVNVKDGQCKTSPWAKAAVAEASERFSQNGGVPYDVILKPAYSDAYSANMVLMLAWQKDENGNVVGGAGASLKIEAIQKIVENEKYGQKGYGMLLAKDGTFIVHPNKDWAMKEKITTVNDPELTKLSELIASGNPGIFRFGEGNDRKIAFYAKAPIADWTVVNVVYENELFAASNKLIIIMLIIALGITIVLSLAIYLGASKLVKPLTRLSNFANNVSTGDLSGSIEVESQDEIGSLATAFNNTVQALRSILTDINTESQKVNNLSSDLAASCKDSSVVTTEVSKAIQVVAENTTQQARQVALSTDKTVEMKETSENVTSKCNYMLEKAEESHNISAVAFEAVDKAVNSMKIIVENNNDNLNESKILLAKSSEIGKIVEVITSIADQTNLLALNAAIEAARAGEQGRGFAVVADEVRKLAEQSSVAASQISNLINGIQQQIQCITDSMNTGSKEITSGMETALQAETHFEDIEKAISNIFNVVRDVSSATEVMIETAESTVTEMKEASFISEQTASATEEVSASAEEQSVAMDEIGNTATQLSKLSDRLNELVTKFKISDDN</sequence>
<comment type="subcellular location">
    <subcellularLocation>
        <location evidence="1">Cell membrane</location>
        <topology evidence="1">Multi-pass membrane protein</topology>
    </subcellularLocation>
</comment>
<evidence type="ECO:0000256" key="7">
    <source>
        <dbReference type="ARBA" id="ARBA00023224"/>
    </source>
</evidence>
<comment type="similarity">
    <text evidence="8">Belongs to the methyl-accepting chemotaxis (MCP) protein family.</text>
</comment>
<feature type="domain" description="Methyl-accepting transducer" evidence="11">
    <location>
        <begin position="414"/>
        <end position="671"/>
    </location>
</feature>
<dbReference type="InterPro" id="IPR004089">
    <property type="entry name" value="MCPsignal_dom"/>
</dbReference>
<dbReference type="RefSeq" id="WP_022744352.1">
    <property type="nucleotide sequence ID" value="NC_022571.1"/>
</dbReference>
<dbReference type="GeneID" id="55473581"/>
<dbReference type="Pfam" id="PF02743">
    <property type="entry name" value="dCache_1"/>
    <property type="match status" value="1"/>
</dbReference>
<dbReference type="SMART" id="SM00283">
    <property type="entry name" value="MA"/>
    <property type="match status" value="1"/>
</dbReference>
<gene>
    <name evidence="13" type="ORF">CLSA_c10620</name>
</gene>
<dbReference type="SMART" id="SM00304">
    <property type="entry name" value="HAMP"/>
    <property type="match status" value="1"/>
</dbReference>
<evidence type="ECO:0000313" key="13">
    <source>
        <dbReference type="EMBL" id="AGX42069.1"/>
    </source>
</evidence>
<proteinExistence type="inferred from homology"/>
<keyword evidence="7 9" id="KW-0807">Transducer</keyword>
<keyword evidence="2" id="KW-1003">Cell membrane</keyword>
<dbReference type="CDD" id="cd06225">
    <property type="entry name" value="HAMP"/>
    <property type="match status" value="1"/>
</dbReference>
<dbReference type="eggNOG" id="COG0840">
    <property type="taxonomic scope" value="Bacteria"/>
</dbReference>
<feature type="transmembrane region" description="Helical" evidence="10">
    <location>
        <begin position="319"/>
        <end position="342"/>
    </location>
</feature>
<evidence type="ECO:0000259" key="11">
    <source>
        <dbReference type="PROSITE" id="PS50111"/>
    </source>
</evidence>
<dbReference type="PATRIC" id="fig|1345695.10.peg.3277"/>
<keyword evidence="6 10" id="KW-0472">Membrane</keyword>